<reference evidence="6 7" key="1">
    <citation type="submission" date="2021-09" db="EMBL/GenBank/DDBJ databases">
        <title>Genomic insights and catalytic innovation underlie evolution of tropane alkaloids biosynthesis.</title>
        <authorList>
            <person name="Wang Y.-J."/>
            <person name="Tian T."/>
            <person name="Huang J.-P."/>
            <person name="Huang S.-X."/>
        </authorList>
    </citation>
    <scope>NUCLEOTIDE SEQUENCE [LARGE SCALE GENOMIC DNA]</scope>
    <source>
        <strain evidence="6">KIB-2018</strain>
        <tissue evidence="6">Leaf</tissue>
    </source>
</reference>
<keyword evidence="7" id="KW-1185">Reference proteome</keyword>
<evidence type="ECO:0000256" key="4">
    <source>
        <dbReference type="SAM" id="MobiDB-lite"/>
    </source>
</evidence>
<accession>A0AAV8S8B3</accession>
<evidence type="ECO:0000256" key="3">
    <source>
        <dbReference type="PROSITE-ProRule" id="PRU00108"/>
    </source>
</evidence>
<comment type="subcellular location">
    <subcellularLocation>
        <location evidence="1 3">Nucleus</location>
    </subcellularLocation>
</comment>
<dbReference type="PANTHER" id="PTHR35743">
    <property type="entry name" value="NODULIN HOMEOBOX"/>
    <property type="match status" value="1"/>
</dbReference>
<comment type="caution">
    <text evidence="6">The sequence shown here is derived from an EMBL/GenBank/DDBJ whole genome shotgun (WGS) entry which is preliminary data.</text>
</comment>
<evidence type="ECO:0000313" key="6">
    <source>
        <dbReference type="EMBL" id="KAJ8748408.1"/>
    </source>
</evidence>
<feature type="region of interest" description="Disordered" evidence="4">
    <location>
        <begin position="621"/>
        <end position="655"/>
    </location>
</feature>
<dbReference type="SMART" id="SM00389">
    <property type="entry name" value="HOX"/>
    <property type="match status" value="1"/>
</dbReference>
<feature type="compositionally biased region" description="Basic and acidic residues" evidence="4">
    <location>
        <begin position="566"/>
        <end position="578"/>
    </location>
</feature>
<dbReference type="InterPro" id="IPR056559">
    <property type="entry name" value="NDX_C"/>
</dbReference>
<feature type="region of interest" description="Disordered" evidence="4">
    <location>
        <begin position="765"/>
        <end position="796"/>
    </location>
</feature>
<protein>
    <recommendedName>
        <fullName evidence="5">Homeobox domain-containing protein</fullName>
    </recommendedName>
</protein>
<dbReference type="PANTHER" id="PTHR35743:SF1">
    <property type="entry name" value="NODULIN HOMEOBOX"/>
    <property type="match status" value="1"/>
</dbReference>
<dbReference type="InterPro" id="IPR057287">
    <property type="entry name" value="Ndx_N"/>
</dbReference>
<evidence type="ECO:0000259" key="5">
    <source>
        <dbReference type="PROSITE" id="PS50071"/>
    </source>
</evidence>
<proteinExistence type="predicted"/>
<feature type="DNA-binding region" description="Homeobox" evidence="3">
    <location>
        <begin position="676"/>
        <end position="742"/>
    </location>
</feature>
<organism evidence="6 7">
    <name type="scientific">Erythroxylum novogranatense</name>
    <dbReference type="NCBI Taxonomy" id="1862640"/>
    <lineage>
        <taxon>Eukaryota</taxon>
        <taxon>Viridiplantae</taxon>
        <taxon>Streptophyta</taxon>
        <taxon>Embryophyta</taxon>
        <taxon>Tracheophyta</taxon>
        <taxon>Spermatophyta</taxon>
        <taxon>Magnoliopsida</taxon>
        <taxon>eudicotyledons</taxon>
        <taxon>Gunneridae</taxon>
        <taxon>Pentapetalae</taxon>
        <taxon>rosids</taxon>
        <taxon>fabids</taxon>
        <taxon>Malpighiales</taxon>
        <taxon>Erythroxylaceae</taxon>
        <taxon>Erythroxylum</taxon>
    </lineage>
</organism>
<evidence type="ECO:0000313" key="7">
    <source>
        <dbReference type="Proteomes" id="UP001159364"/>
    </source>
</evidence>
<dbReference type="AlphaFoldDB" id="A0AAV8S8B3"/>
<dbReference type="PROSITE" id="PS50071">
    <property type="entry name" value="HOMEOBOX_2"/>
    <property type="match status" value="1"/>
</dbReference>
<dbReference type="Pfam" id="PF25246">
    <property type="entry name" value="Nodulin_N"/>
    <property type="match status" value="1"/>
</dbReference>
<feature type="region of interest" description="Disordered" evidence="4">
    <location>
        <begin position="551"/>
        <end position="588"/>
    </location>
</feature>
<dbReference type="InterPro" id="IPR001356">
    <property type="entry name" value="HD"/>
</dbReference>
<dbReference type="SUPFAM" id="SSF50249">
    <property type="entry name" value="Nucleic acid-binding proteins"/>
    <property type="match status" value="1"/>
</dbReference>
<dbReference type="FunFam" id="2.40.50.140:FF:000072">
    <property type="entry name" value="SOSS complex subunit B2"/>
    <property type="match status" value="1"/>
</dbReference>
<dbReference type="GO" id="GO:0003697">
    <property type="term" value="F:single-stranded DNA binding"/>
    <property type="evidence" value="ECO:0007669"/>
    <property type="project" value="InterPro"/>
</dbReference>
<dbReference type="GO" id="GO:0009908">
    <property type="term" value="P:flower development"/>
    <property type="evidence" value="ECO:0007669"/>
    <property type="project" value="InterPro"/>
</dbReference>
<evidence type="ECO:0000256" key="1">
    <source>
        <dbReference type="ARBA" id="ARBA00004123"/>
    </source>
</evidence>
<feature type="compositionally biased region" description="Polar residues" evidence="4">
    <location>
        <begin position="621"/>
        <end position="641"/>
    </location>
</feature>
<dbReference type="GO" id="GO:0005634">
    <property type="term" value="C:nucleus"/>
    <property type="evidence" value="ECO:0007669"/>
    <property type="project" value="UniProtKB-SubCell"/>
</dbReference>
<dbReference type="Pfam" id="PF24426">
    <property type="entry name" value="HTH_NDX"/>
    <property type="match status" value="1"/>
</dbReference>
<keyword evidence="3" id="KW-0371">Homeobox</keyword>
<dbReference type="InterPro" id="IPR012340">
    <property type="entry name" value="NA-bd_OB-fold"/>
</dbReference>
<dbReference type="GO" id="GO:0005694">
    <property type="term" value="C:chromosome"/>
    <property type="evidence" value="ECO:0007669"/>
    <property type="project" value="UniProtKB-ARBA"/>
</dbReference>
<dbReference type="InterPro" id="IPR056560">
    <property type="entry name" value="HTH_NDX"/>
</dbReference>
<gene>
    <name evidence="6" type="ORF">K2173_003045</name>
</gene>
<evidence type="ECO:0000256" key="2">
    <source>
        <dbReference type="ARBA" id="ARBA00023125"/>
    </source>
</evidence>
<keyword evidence="2 3" id="KW-0238">DNA-binding</keyword>
<name>A0AAV8S8B3_9ROSI</name>
<dbReference type="Gene3D" id="2.40.50.140">
    <property type="entry name" value="Nucleic acid-binding proteins"/>
    <property type="match status" value="1"/>
</dbReference>
<keyword evidence="3" id="KW-0539">Nucleus</keyword>
<sequence length="915" mass="103051">MVYLKDIVPTAENNINTQFILLDKRKATSEGQNKTCLALVADETASAHFQLWGEECDAFEPGDIVQLANGIFSYNRNHLVLRAGKRGAIKNVGEFTMTFVETPNMSEIRWVPDPNNSKKYVQDAVISNHSRMLNLPVFHLIIEILLDELKVQEQLLDLVFYLLIVLSGFRLEDNFPSSMSLLHSALVACCLYLLTGCFSSHFQDVVPVLLAHPKVEMFMDAAFGAVNVAIKFLQAKLSSYDTVLHMESSPTAEQVINYMCQQCEASSQFLQLMCQQKVFRERLLRNKELCRNGVASSPKSLNLAKSVALEVLELLKTAVSKDLKYRSTCPEKNFPMGLLRLNAMRLADIFSDDSNFRSYITTHFTTVLTAIFLLPHGDFLSIWCSSDNPPREEDATLEYDTFSATGWVLDTFSSLKESSKRNLEITLIPGNMPQATYSHQRTSLFVKVIANLYCFVPSICEEQERNLFLHSFLECMRMDPSKSLPGFYFPSGAQKATSVCRNLRSLLSHAESLIPNFLNEEDVQLLRVFFNQLQSLIILADLEDNQTLEAQSAGGCSSPLLRKRRPDAIRNGDQKEETSENSTIQEGEQLNHKTEHMNQGDDLMREVKAKWEIDKDVQNIETSGSDTSSTRGKTSVVQTGNGDFPKSSEQFKESNLKGVQGDEKFETVQFEEKQPRKRKRTIMNDYQMTVIERALIDEPDMHRNVASLQSWADKLSLHGSEVTSSQLKNWLNNRKARRARAGKDARVPMEVDSVKDARVPMEVDSVTTERHGGPVRRHTRDSPVSPCDDNVPSSAQGLQSTARVNNVENALADFIYVGGAETFSCKSGQYVVLVDETGEEVGRGKLHQVQGKWCGHSLEESGTFVVDITELKVERWLRLPYPSETTGISFDAAEAMIGVTRVLWDTNKIYTLRDH</sequence>
<dbReference type="InterPro" id="IPR039325">
    <property type="entry name" value="NDX"/>
</dbReference>
<dbReference type="Proteomes" id="UP001159364">
    <property type="component" value="Linkage Group LG12"/>
</dbReference>
<dbReference type="Pfam" id="PF24679">
    <property type="entry name" value="Nodulin_C"/>
    <property type="match status" value="1"/>
</dbReference>
<dbReference type="EMBL" id="JAIWQS010000012">
    <property type="protein sequence ID" value="KAJ8748408.1"/>
    <property type="molecule type" value="Genomic_DNA"/>
</dbReference>
<feature type="domain" description="Homeobox" evidence="5">
    <location>
        <begin position="674"/>
        <end position="741"/>
    </location>
</feature>